<dbReference type="EMBL" id="JBICZW010000003">
    <property type="protein sequence ID" value="MFG3188294.1"/>
    <property type="molecule type" value="Genomic_DNA"/>
</dbReference>
<evidence type="ECO:0000313" key="3">
    <source>
        <dbReference type="Proteomes" id="UP001604282"/>
    </source>
</evidence>
<proteinExistence type="predicted"/>
<keyword evidence="3" id="KW-1185">Reference proteome</keyword>
<dbReference type="CDD" id="cd00093">
    <property type="entry name" value="HTH_XRE"/>
    <property type="match status" value="1"/>
</dbReference>
<accession>A0ABW7BL88</accession>
<name>A0ABW7BL88_9ACTN</name>
<reference evidence="2 3" key="1">
    <citation type="submission" date="2024-10" db="EMBL/GenBank/DDBJ databases">
        <title>The Natural Products Discovery Center: Release of the First 8490 Sequenced Strains for Exploring Actinobacteria Biosynthetic Diversity.</title>
        <authorList>
            <person name="Kalkreuter E."/>
            <person name="Kautsar S.A."/>
            <person name="Yang D."/>
            <person name="Bader C.D."/>
            <person name="Teijaro C.N."/>
            <person name="Fluegel L."/>
            <person name="Davis C.M."/>
            <person name="Simpson J.R."/>
            <person name="Lauterbach L."/>
            <person name="Steele A.D."/>
            <person name="Gui C."/>
            <person name="Meng S."/>
            <person name="Li G."/>
            <person name="Viehrig K."/>
            <person name="Ye F."/>
            <person name="Su P."/>
            <person name="Kiefer A.F."/>
            <person name="Nichols A."/>
            <person name="Cepeda A.J."/>
            <person name="Yan W."/>
            <person name="Fan B."/>
            <person name="Jiang Y."/>
            <person name="Adhikari A."/>
            <person name="Zheng C.-J."/>
            <person name="Schuster L."/>
            <person name="Cowan T.M."/>
            <person name="Smanski M.J."/>
            <person name="Chevrette M.G."/>
            <person name="De Carvalho L.P.S."/>
            <person name="Shen B."/>
        </authorList>
    </citation>
    <scope>NUCLEOTIDE SEQUENCE [LARGE SCALE GENOMIC DNA]</scope>
    <source>
        <strain evidence="2 3">NPDC048229</strain>
    </source>
</reference>
<dbReference type="InterPro" id="IPR010982">
    <property type="entry name" value="Lambda_DNA-bd_dom_sf"/>
</dbReference>
<dbReference type="Gene3D" id="1.10.260.40">
    <property type="entry name" value="lambda repressor-like DNA-binding domains"/>
    <property type="match status" value="1"/>
</dbReference>
<sequence>MNKESKQGAGAAKTFGMMLRFYRERAKYSQEAVGRETGYSKSQVAMIERGLRHPKGDFVPTVDPLLGAQGALLKLAEEVVASGVAPWFEDYLEEEIRAAGIHCYETHLVPGLLQTADYARSVFRCAVPALDDEEIETHVVARLKRQEVFYRKPAPLVTFVLEVSALRRPIGGPDIVRKNLLHVRDVVAELRNVTIQVMDETRHVHAGLNGPFMLLETEERKGQLVYVEGQGSSYILTEQPEVGDSFARYSALRAQAHTPEHSVRLIEQVAREL</sequence>
<evidence type="ECO:0000259" key="1">
    <source>
        <dbReference type="PROSITE" id="PS50943"/>
    </source>
</evidence>
<protein>
    <submittedName>
        <fullName evidence="2">Helix-turn-helix domain-containing protein</fullName>
    </submittedName>
</protein>
<dbReference type="InterPro" id="IPR001387">
    <property type="entry name" value="Cro/C1-type_HTH"/>
</dbReference>
<dbReference type="Proteomes" id="UP001604282">
    <property type="component" value="Unassembled WGS sequence"/>
</dbReference>
<dbReference type="SMART" id="SM00530">
    <property type="entry name" value="HTH_XRE"/>
    <property type="match status" value="1"/>
</dbReference>
<gene>
    <name evidence="2" type="ORF">ACGFYS_05085</name>
</gene>
<comment type="caution">
    <text evidence="2">The sequence shown here is derived from an EMBL/GenBank/DDBJ whole genome shotgun (WGS) entry which is preliminary data.</text>
</comment>
<dbReference type="Pfam" id="PF19054">
    <property type="entry name" value="DUF5753"/>
    <property type="match status" value="1"/>
</dbReference>
<dbReference type="InterPro" id="IPR043917">
    <property type="entry name" value="DUF5753"/>
</dbReference>
<dbReference type="SUPFAM" id="SSF47413">
    <property type="entry name" value="lambda repressor-like DNA-binding domains"/>
    <property type="match status" value="1"/>
</dbReference>
<dbReference type="RefSeq" id="WP_229883207.1">
    <property type="nucleotide sequence ID" value="NZ_BMVV01000001.1"/>
</dbReference>
<dbReference type="PROSITE" id="PS50943">
    <property type="entry name" value="HTH_CROC1"/>
    <property type="match status" value="1"/>
</dbReference>
<dbReference type="Pfam" id="PF13560">
    <property type="entry name" value="HTH_31"/>
    <property type="match status" value="1"/>
</dbReference>
<feature type="domain" description="HTH cro/C1-type" evidence="1">
    <location>
        <begin position="19"/>
        <end position="57"/>
    </location>
</feature>
<organism evidence="2 3">
    <name type="scientific">Streptomyces omiyaensis</name>
    <dbReference type="NCBI Taxonomy" id="68247"/>
    <lineage>
        <taxon>Bacteria</taxon>
        <taxon>Bacillati</taxon>
        <taxon>Actinomycetota</taxon>
        <taxon>Actinomycetes</taxon>
        <taxon>Kitasatosporales</taxon>
        <taxon>Streptomycetaceae</taxon>
        <taxon>Streptomyces</taxon>
    </lineage>
</organism>
<evidence type="ECO:0000313" key="2">
    <source>
        <dbReference type="EMBL" id="MFG3188294.1"/>
    </source>
</evidence>